<proteinExistence type="predicted"/>
<accession>A0A915HT74</accession>
<dbReference type="WBParaSite" id="nRc.2.0.1.t04600-RA">
    <property type="protein sequence ID" value="nRc.2.0.1.t04600-RA"/>
    <property type="gene ID" value="nRc.2.0.1.g04600"/>
</dbReference>
<name>A0A915HT74_ROMCU</name>
<keyword evidence="1" id="KW-1185">Reference proteome</keyword>
<organism evidence="1 2">
    <name type="scientific">Romanomermis culicivorax</name>
    <name type="common">Nematode worm</name>
    <dbReference type="NCBI Taxonomy" id="13658"/>
    <lineage>
        <taxon>Eukaryota</taxon>
        <taxon>Metazoa</taxon>
        <taxon>Ecdysozoa</taxon>
        <taxon>Nematoda</taxon>
        <taxon>Enoplea</taxon>
        <taxon>Dorylaimia</taxon>
        <taxon>Mermithida</taxon>
        <taxon>Mermithoidea</taxon>
        <taxon>Mermithidae</taxon>
        <taxon>Romanomermis</taxon>
    </lineage>
</organism>
<evidence type="ECO:0000313" key="1">
    <source>
        <dbReference type="Proteomes" id="UP000887565"/>
    </source>
</evidence>
<evidence type="ECO:0000313" key="2">
    <source>
        <dbReference type="WBParaSite" id="nRc.2.0.1.t04600-RA"/>
    </source>
</evidence>
<dbReference type="AlphaFoldDB" id="A0A915HT74"/>
<sequence>MAILDCNVAIAPPIDDNSHLFMEWANKWPVHEDEHLCNVNQALLECAFSLITILNEIEKVNGDLSYVQKAKISSVNMANSENIQQCLDSSTKITPPLFGHLLCSKLKECSCKDKTLAMALQNL</sequence>
<dbReference type="Proteomes" id="UP000887565">
    <property type="component" value="Unplaced"/>
</dbReference>
<protein>
    <submittedName>
        <fullName evidence="2">Uncharacterized protein</fullName>
    </submittedName>
</protein>
<reference evidence="2" key="1">
    <citation type="submission" date="2022-11" db="UniProtKB">
        <authorList>
            <consortium name="WormBaseParasite"/>
        </authorList>
    </citation>
    <scope>IDENTIFICATION</scope>
</reference>